<keyword evidence="3" id="KW-1185">Reference proteome</keyword>
<dbReference type="Pfam" id="PF08547">
    <property type="entry name" value="CIA30"/>
    <property type="match status" value="1"/>
</dbReference>
<protein>
    <submittedName>
        <fullName evidence="2">NADH:ubiquinone oxidoreductase</fullName>
    </submittedName>
</protein>
<dbReference type="EMBL" id="JAAGSC010000041">
    <property type="protein sequence ID" value="NDY96183.1"/>
    <property type="molecule type" value="Genomic_DNA"/>
</dbReference>
<proteinExistence type="predicted"/>
<evidence type="ECO:0000313" key="2">
    <source>
        <dbReference type="EMBL" id="NDY96183.1"/>
    </source>
</evidence>
<dbReference type="InterPro" id="IPR013857">
    <property type="entry name" value="NADH-UbQ_OxRdtase-assoc_prot30"/>
</dbReference>
<evidence type="ECO:0000313" key="3">
    <source>
        <dbReference type="Proteomes" id="UP000484885"/>
    </source>
</evidence>
<sequence>MSEQSLLIDDFSQRNGRSALGTEWRGFTDRVMGGRSDMQVGYVDGPEGSALRLRGQVRLDNNGGFIQARVPLSADGDFAADDFAGVAIRARGAPGPYYLHLRTGDTRRPWQYYRAPIDVSDQWQDQVIPFSAFEARSIRQPLDLSALRSLAVVAYGEAFEADIEVARIELVR</sequence>
<keyword evidence="2" id="KW-0830">Ubiquinone</keyword>
<dbReference type="Proteomes" id="UP000484885">
    <property type="component" value="Unassembled WGS sequence"/>
</dbReference>
<gene>
    <name evidence="2" type="ORF">G3I74_10610</name>
</gene>
<dbReference type="SUPFAM" id="SSF49785">
    <property type="entry name" value="Galactose-binding domain-like"/>
    <property type="match status" value="1"/>
</dbReference>
<evidence type="ECO:0000259" key="1">
    <source>
        <dbReference type="Pfam" id="PF08547"/>
    </source>
</evidence>
<dbReference type="AlphaFoldDB" id="A0A845UWF6"/>
<comment type="caution">
    <text evidence="2">The sequence shown here is derived from an EMBL/GenBank/DDBJ whole genome shotgun (WGS) entry which is preliminary data.</text>
</comment>
<dbReference type="InterPro" id="IPR008979">
    <property type="entry name" value="Galactose-bd-like_sf"/>
</dbReference>
<accession>A0A845UWF6</accession>
<reference evidence="2 3" key="1">
    <citation type="submission" date="2020-02" db="EMBL/GenBank/DDBJ databases">
        <authorList>
            <person name="Zhang X.-Y."/>
        </authorList>
    </citation>
    <scope>NUCLEOTIDE SEQUENCE [LARGE SCALE GENOMIC DNA]</scope>
    <source>
        <strain evidence="2 3">C33</strain>
    </source>
</reference>
<organism evidence="2 3">
    <name type="scientific">Wenzhouxiangella limi</name>
    <dbReference type="NCBI Taxonomy" id="2707351"/>
    <lineage>
        <taxon>Bacteria</taxon>
        <taxon>Pseudomonadati</taxon>
        <taxon>Pseudomonadota</taxon>
        <taxon>Gammaproteobacteria</taxon>
        <taxon>Chromatiales</taxon>
        <taxon>Wenzhouxiangellaceae</taxon>
        <taxon>Wenzhouxiangella</taxon>
    </lineage>
</organism>
<name>A0A845UWF6_9GAMM</name>
<feature type="domain" description="NADH:ubiquinone oxidoreductase intermediate-associated protein 30" evidence="1">
    <location>
        <begin position="22"/>
        <end position="137"/>
    </location>
</feature>